<dbReference type="SUPFAM" id="SSF46689">
    <property type="entry name" value="Homeodomain-like"/>
    <property type="match status" value="1"/>
</dbReference>
<dbReference type="InterPro" id="IPR006118">
    <property type="entry name" value="Recombinase_CS"/>
</dbReference>
<dbReference type="InterPro" id="IPR006120">
    <property type="entry name" value="Resolvase_HTH_dom"/>
</dbReference>
<gene>
    <name evidence="9" type="ORF">SR41_17460</name>
</gene>
<keyword evidence="4" id="KW-0238">DNA-binding</keyword>
<dbReference type="GO" id="GO:0000150">
    <property type="term" value="F:DNA strand exchange activity"/>
    <property type="evidence" value="ECO:0007669"/>
    <property type="project" value="UniProtKB-KW"/>
</dbReference>
<sequence length="198" mass="21672">MRVGYARVSTSDQNPELQLDALRRAGCERVFTEKASGARDDRPELARILEDVLRAGDTLVVWKLDRLARSLKKLIATAEELEREQIGLVSLTESIDTTTPGGMLTFHVFGAIAQFERALIRERTTAGLVEARRQGRKGGRPSVMRPSDVTAARAMMKEGTLPVRDIAKRMGVSVATLYRYAGKRGSGVPAKEPVAAHG</sequence>
<dbReference type="Gene3D" id="1.10.10.60">
    <property type="entry name" value="Homeodomain-like"/>
    <property type="match status" value="1"/>
</dbReference>
<dbReference type="InterPro" id="IPR050639">
    <property type="entry name" value="SSR_resolvase"/>
</dbReference>
<reference evidence="9 10" key="1">
    <citation type="submission" date="2015-01" db="EMBL/GenBank/DDBJ databases">
        <title>Genome of Sphingomonas taxi strain 30a.</title>
        <authorList>
            <person name="Eevers N."/>
            <person name="Van Hamme J."/>
            <person name="Bottos E."/>
            <person name="Weyens N."/>
            <person name="Vangronsveld J."/>
        </authorList>
    </citation>
    <scope>NUCLEOTIDE SEQUENCE [LARGE SCALE GENOMIC DNA]</scope>
    <source>
        <strain evidence="9 10">30a</strain>
    </source>
</reference>
<proteinExistence type="inferred from homology"/>
<dbReference type="Gene3D" id="3.40.50.1390">
    <property type="entry name" value="Resolvase, N-terminal catalytic domain"/>
    <property type="match status" value="1"/>
</dbReference>
<evidence type="ECO:0000256" key="2">
    <source>
        <dbReference type="ARBA" id="ARBA00022908"/>
    </source>
</evidence>
<evidence type="ECO:0000313" key="10">
    <source>
        <dbReference type="Proteomes" id="UP000033203"/>
    </source>
</evidence>
<dbReference type="Proteomes" id="UP000033203">
    <property type="component" value="Unassembled WGS sequence"/>
</dbReference>
<keyword evidence="2" id="KW-0229">DNA integration</keyword>
<dbReference type="PROSITE" id="PS00398">
    <property type="entry name" value="RECOMBINASES_2"/>
    <property type="match status" value="1"/>
</dbReference>
<feature type="active site" description="O-(5'-phospho-DNA)-serine intermediate" evidence="6 7">
    <location>
        <position position="9"/>
    </location>
</feature>
<dbReference type="PATRIC" id="fig|1549858.7.peg.1532"/>
<dbReference type="GO" id="GO:0003677">
    <property type="term" value="F:DNA binding"/>
    <property type="evidence" value="ECO:0007669"/>
    <property type="project" value="UniProtKB-KW"/>
</dbReference>
<dbReference type="EMBL" id="JXTP01000092">
    <property type="protein sequence ID" value="KIU25946.1"/>
    <property type="molecule type" value="Genomic_DNA"/>
</dbReference>
<dbReference type="InterPro" id="IPR006119">
    <property type="entry name" value="Resolv_N"/>
</dbReference>
<evidence type="ECO:0000256" key="6">
    <source>
        <dbReference type="PIRSR" id="PIRSR606118-50"/>
    </source>
</evidence>
<evidence type="ECO:0000256" key="1">
    <source>
        <dbReference type="ARBA" id="ARBA00009913"/>
    </source>
</evidence>
<keyword evidence="3" id="KW-0230">DNA invertase</keyword>
<dbReference type="InterPro" id="IPR009057">
    <property type="entry name" value="Homeodomain-like_sf"/>
</dbReference>
<evidence type="ECO:0000256" key="5">
    <source>
        <dbReference type="ARBA" id="ARBA00023172"/>
    </source>
</evidence>
<evidence type="ECO:0000259" key="8">
    <source>
        <dbReference type="PROSITE" id="PS51736"/>
    </source>
</evidence>
<evidence type="ECO:0000256" key="4">
    <source>
        <dbReference type="ARBA" id="ARBA00023125"/>
    </source>
</evidence>
<evidence type="ECO:0000256" key="3">
    <source>
        <dbReference type="ARBA" id="ARBA00023100"/>
    </source>
</evidence>
<dbReference type="PROSITE" id="PS00397">
    <property type="entry name" value="RECOMBINASES_1"/>
    <property type="match status" value="1"/>
</dbReference>
<dbReference type="PANTHER" id="PTHR30461">
    <property type="entry name" value="DNA-INVERTASE FROM LAMBDOID PROPHAGE"/>
    <property type="match status" value="1"/>
</dbReference>
<protein>
    <submittedName>
        <fullName evidence="9">DNA invertase</fullName>
    </submittedName>
</protein>
<evidence type="ECO:0000313" key="9">
    <source>
        <dbReference type="EMBL" id="KIU25946.1"/>
    </source>
</evidence>
<organism evidence="9 10">
    <name type="scientific">Sphingomonas melonis</name>
    <dbReference type="NCBI Taxonomy" id="152682"/>
    <lineage>
        <taxon>Bacteria</taxon>
        <taxon>Pseudomonadati</taxon>
        <taxon>Pseudomonadota</taxon>
        <taxon>Alphaproteobacteria</taxon>
        <taxon>Sphingomonadales</taxon>
        <taxon>Sphingomonadaceae</taxon>
        <taxon>Sphingomonas</taxon>
    </lineage>
</organism>
<comment type="similarity">
    <text evidence="1">Belongs to the site-specific recombinase resolvase family.</text>
</comment>
<dbReference type="FunFam" id="3.40.50.1390:FF:000001">
    <property type="entry name" value="DNA recombinase"/>
    <property type="match status" value="1"/>
</dbReference>
<dbReference type="CDD" id="cd00569">
    <property type="entry name" value="HTH_Hin_like"/>
    <property type="match status" value="1"/>
</dbReference>
<accession>A0A0D1MDT0</accession>
<dbReference type="PROSITE" id="PS51736">
    <property type="entry name" value="RECOMBINASES_3"/>
    <property type="match status" value="1"/>
</dbReference>
<dbReference type="PANTHER" id="PTHR30461:SF2">
    <property type="entry name" value="SERINE RECOMBINASE PINE-RELATED"/>
    <property type="match status" value="1"/>
</dbReference>
<evidence type="ECO:0000256" key="7">
    <source>
        <dbReference type="PROSITE-ProRule" id="PRU10137"/>
    </source>
</evidence>
<comment type="caution">
    <text evidence="9">The sequence shown here is derived from an EMBL/GenBank/DDBJ whole genome shotgun (WGS) entry which is preliminary data.</text>
</comment>
<dbReference type="GO" id="GO:0015074">
    <property type="term" value="P:DNA integration"/>
    <property type="evidence" value="ECO:0007669"/>
    <property type="project" value="UniProtKB-KW"/>
</dbReference>
<feature type="domain" description="Resolvase/invertase-type recombinase catalytic" evidence="8">
    <location>
        <begin position="1"/>
        <end position="135"/>
    </location>
</feature>
<dbReference type="SUPFAM" id="SSF53041">
    <property type="entry name" value="Resolvase-like"/>
    <property type="match status" value="1"/>
</dbReference>
<dbReference type="Pfam" id="PF00239">
    <property type="entry name" value="Resolvase"/>
    <property type="match status" value="1"/>
</dbReference>
<dbReference type="InterPro" id="IPR036162">
    <property type="entry name" value="Resolvase-like_N_sf"/>
</dbReference>
<dbReference type="SMART" id="SM00857">
    <property type="entry name" value="Resolvase"/>
    <property type="match status" value="1"/>
</dbReference>
<dbReference type="CDD" id="cd03768">
    <property type="entry name" value="SR_ResInv"/>
    <property type="match status" value="1"/>
</dbReference>
<name>A0A0D1MDT0_9SPHN</name>
<dbReference type="Pfam" id="PF02796">
    <property type="entry name" value="HTH_7"/>
    <property type="match status" value="1"/>
</dbReference>
<keyword evidence="5" id="KW-0233">DNA recombination</keyword>
<dbReference type="AlphaFoldDB" id="A0A0D1MDT0"/>